<evidence type="ECO:0000259" key="5">
    <source>
        <dbReference type="PROSITE" id="PS50893"/>
    </source>
</evidence>
<feature type="domain" description="ABC transporter" evidence="5">
    <location>
        <begin position="23"/>
        <end position="254"/>
    </location>
</feature>
<dbReference type="AlphaFoldDB" id="A0A4R1XDJ3"/>
<evidence type="ECO:0000256" key="4">
    <source>
        <dbReference type="ARBA" id="ARBA00022840"/>
    </source>
</evidence>
<gene>
    <name evidence="6" type="ORF">EC844_1386</name>
</gene>
<evidence type="ECO:0000256" key="1">
    <source>
        <dbReference type="ARBA" id="ARBA00005417"/>
    </source>
</evidence>
<accession>A0A4R1XDJ3</accession>
<keyword evidence="4 6" id="KW-0067">ATP-binding</keyword>
<comment type="similarity">
    <text evidence="1">Belongs to the ABC transporter superfamily.</text>
</comment>
<dbReference type="OrthoDB" id="9802264at2"/>
<sequence>MNSSHQLEHSEYADVWAQRPYLLEIKNLTQKFAHAGRVDTVLNQINLNIQSREFICIIGPSGCGKSTLSRIIAGLDPFHAGEVLVEGVPISGPSPERGMVFQGYTLFPWKNVKENVMFGPLMRGHSHSSAESQAREWLNIIGLDQQAKLYPHQLSGGMKQRVAIARALVNQPKILLMDEPFAALDPHTRQKMQQHLMDLWQNIDITVIFVTHDMNEAILLADRIVALKANPGEIAEIIDVDLPRPRLPSLIQSAVFQHYRHRVDQLVHASDQQCDPALQELPKIPRMTPVDNE</sequence>
<dbReference type="CDD" id="cd03293">
    <property type="entry name" value="ABC_NrtD_SsuB_transporters"/>
    <property type="match status" value="1"/>
</dbReference>
<evidence type="ECO:0000256" key="3">
    <source>
        <dbReference type="ARBA" id="ARBA00022741"/>
    </source>
</evidence>
<dbReference type="PANTHER" id="PTHR42788">
    <property type="entry name" value="TAURINE IMPORT ATP-BINDING PROTEIN-RELATED"/>
    <property type="match status" value="1"/>
</dbReference>
<dbReference type="PROSITE" id="PS50893">
    <property type="entry name" value="ABC_TRANSPORTER_2"/>
    <property type="match status" value="1"/>
</dbReference>
<evidence type="ECO:0000256" key="2">
    <source>
        <dbReference type="ARBA" id="ARBA00022448"/>
    </source>
</evidence>
<protein>
    <submittedName>
        <fullName evidence="6">NitT/TauT family transport system ATP-binding protein</fullName>
    </submittedName>
</protein>
<dbReference type="EMBL" id="SLVJ01000038">
    <property type="protein sequence ID" value="TCM59860.1"/>
    <property type="molecule type" value="Genomic_DNA"/>
</dbReference>
<dbReference type="Pfam" id="PF00005">
    <property type="entry name" value="ABC_tran"/>
    <property type="match status" value="1"/>
</dbReference>
<dbReference type="InterPro" id="IPR027417">
    <property type="entry name" value="P-loop_NTPase"/>
</dbReference>
<keyword evidence="2" id="KW-0813">Transport</keyword>
<dbReference type="SMART" id="SM00382">
    <property type="entry name" value="AAA"/>
    <property type="match status" value="1"/>
</dbReference>
<keyword evidence="7" id="KW-1185">Reference proteome</keyword>
<dbReference type="InterPro" id="IPR017871">
    <property type="entry name" value="ABC_transporter-like_CS"/>
</dbReference>
<dbReference type="Proteomes" id="UP000294963">
    <property type="component" value="Unassembled WGS sequence"/>
</dbReference>
<reference evidence="6 7" key="1">
    <citation type="submission" date="2019-03" db="EMBL/GenBank/DDBJ databases">
        <title>Genomic analyses of the natural microbiome of Caenorhabditis elegans.</title>
        <authorList>
            <person name="Samuel B."/>
        </authorList>
    </citation>
    <scope>NUCLEOTIDE SEQUENCE [LARGE SCALE GENOMIC DNA]</scope>
    <source>
        <strain evidence="6 7">JUb89</strain>
    </source>
</reference>
<proteinExistence type="inferred from homology"/>
<dbReference type="GO" id="GO:0005524">
    <property type="term" value="F:ATP binding"/>
    <property type="evidence" value="ECO:0007669"/>
    <property type="project" value="UniProtKB-KW"/>
</dbReference>
<dbReference type="PANTHER" id="PTHR42788:SF13">
    <property type="entry name" value="ALIPHATIC SULFONATES IMPORT ATP-BINDING PROTEIN SSUB"/>
    <property type="match status" value="1"/>
</dbReference>
<dbReference type="InterPro" id="IPR003439">
    <property type="entry name" value="ABC_transporter-like_ATP-bd"/>
</dbReference>
<dbReference type="GO" id="GO:0016887">
    <property type="term" value="F:ATP hydrolysis activity"/>
    <property type="evidence" value="ECO:0007669"/>
    <property type="project" value="InterPro"/>
</dbReference>
<dbReference type="PROSITE" id="PS00211">
    <property type="entry name" value="ABC_TRANSPORTER_1"/>
    <property type="match status" value="1"/>
</dbReference>
<name>A0A4R1XDJ3_ACICA</name>
<dbReference type="SUPFAM" id="SSF52540">
    <property type="entry name" value="P-loop containing nucleoside triphosphate hydrolases"/>
    <property type="match status" value="1"/>
</dbReference>
<keyword evidence="3" id="KW-0547">Nucleotide-binding</keyword>
<dbReference type="InterPro" id="IPR050166">
    <property type="entry name" value="ABC_transporter_ATP-bind"/>
</dbReference>
<evidence type="ECO:0000313" key="7">
    <source>
        <dbReference type="Proteomes" id="UP000294963"/>
    </source>
</evidence>
<dbReference type="Gene3D" id="3.40.50.300">
    <property type="entry name" value="P-loop containing nucleotide triphosphate hydrolases"/>
    <property type="match status" value="1"/>
</dbReference>
<organism evidence="6 7">
    <name type="scientific">Acinetobacter calcoaceticus</name>
    <dbReference type="NCBI Taxonomy" id="471"/>
    <lineage>
        <taxon>Bacteria</taxon>
        <taxon>Pseudomonadati</taxon>
        <taxon>Pseudomonadota</taxon>
        <taxon>Gammaproteobacteria</taxon>
        <taxon>Moraxellales</taxon>
        <taxon>Moraxellaceae</taxon>
        <taxon>Acinetobacter</taxon>
        <taxon>Acinetobacter calcoaceticus/baumannii complex</taxon>
    </lineage>
</organism>
<dbReference type="InterPro" id="IPR003593">
    <property type="entry name" value="AAA+_ATPase"/>
</dbReference>
<comment type="caution">
    <text evidence="6">The sequence shown here is derived from an EMBL/GenBank/DDBJ whole genome shotgun (WGS) entry which is preliminary data.</text>
</comment>
<evidence type="ECO:0000313" key="6">
    <source>
        <dbReference type="EMBL" id="TCM59860.1"/>
    </source>
</evidence>